<keyword evidence="2" id="KW-1185">Reference proteome</keyword>
<gene>
    <name evidence="1" type="ORF">LWI28_006452</name>
</gene>
<dbReference type="GO" id="GO:0009535">
    <property type="term" value="C:chloroplast thylakoid membrane"/>
    <property type="evidence" value="ECO:0007669"/>
    <property type="project" value="TreeGrafter"/>
</dbReference>
<dbReference type="EMBL" id="JAJSOW010000004">
    <property type="protein sequence ID" value="KAI9191286.1"/>
    <property type="molecule type" value="Genomic_DNA"/>
</dbReference>
<proteinExistence type="predicted"/>
<dbReference type="SUPFAM" id="SSF103511">
    <property type="entry name" value="Chlorophyll a-b binding protein"/>
    <property type="match status" value="1"/>
</dbReference>
<evidence type="ECO:0000313" key="2">
    <source>
        <dbReference type="Proteomes" id="UP001064489"/>
    </source>
</evidence>
<name>A0AAD5J9Z4_ACENE</name>
<comment type="caution">
    <text evidence="1">The sequence shown here is derived from an EMBL/GenBank/DDBJ whole genome shotgun (WGS) entry which is preliminary data.</text>
</comment>
<dbReference type="AlphaFoldDB" id="A0AAD5J9Z4"/>
<dbReference type="InterPro" id="IPR053091">
    <property type="entry name" value="PSII_Assembly/Photoprotect-Rel"/>
</dbReference>
<accession>A0AAD5J9Z4</accession>
<dbReference type="PANTHER" id="PTHR37752:SF1">
    <property type="entry name" value="OS02G0610700 PROTEIN"/>
    <property type="match status" value="1"/>
</dbReference>
<evidence type="ECO:0000313" key="1">
    <source>
        <dbReference type="EMBL" id="KAI9191286.1"/>
    </source>
</evidence>
<reference evidence="1" key="2">
    <citation type="submission" date="2023-02" db="EMBL/GenBank/DDBJ databases">
        <authorList>
            <person name="Swenson N.G."/>
            <person name="Wegrzyn J.L."/>
            <person name="Mcevoy S.L."/>
        </authorList>
    </citation>
    <scope>NUCLEOTIDE SEQUENCE</scope>
    <source>
        <strain evidence="1">91603</strain>
        <tissue evidence="1">Leaf</tissue>
    </source>
</reference>
<reference evidence="1" key="1">
    <citation type="journal article" date="2022" name="Plant J.">
        <title>Strategies of tolerance reflected in two North American maple genomes.</title>
        <authorList>
            <person name="McEvoy S.L."/>
            <person name="Sezen U.U."/>
            <person name="Trouern-Trend A."/>
            <person name="McMahon S.M."/>
            <person name="Schaberg P.G."/>
            <person name="Yang J."/>
            <person name="Wegrzyn J.L."/>
            <person name="Swenson N.G."/>
        </authorList>
    </citation>
    <scope>NUCLEOTIDE SEQUENCE</scope>
    <source>
        <strain evidence="1">91603</strain>
    </source>
</reference>
<dbReference type="PANTHER" id="PTHR37752">
    <property type="entry name" value="OS02G0610700 PROTEIN"/>
    <property type="match status" value="1"/>
</dbReference>
<sequence>MLWTSLQPINGLGALLSPSPHPLLQHRSATFFKRGLRRNQDGCRVSSRTNNQGFQIMATSNVSPGENKSSKEVIMVDPLEAKRLAAKQFQDIKAKEKFKRRRQIEAINGAWAMIGLTAGLVIEGQTGKSILAQMAGYFSSITNFFSLTSTPPKKQNEIALKAPKVEKEDNDNSDEDMALLLRRFKKFVKFEEKGFGSKGQDLKKKAPFKKFEPRQEKNERKGIQYFECGGIGHITPDCENLKNKKKGKVMAAT</sequence>
<protein>
    <submittedName>
        <fullName evidence="1">Uncharacterized protein</fullName>
    </submittedName>
</protein>
<organism evidence="1 2">
    <name type="scientific">Acer negundo</name>
    <name type="common">Box elder</name>
    <dbReference type="NCBI Taxonomy" id="4023"/>
    <lineage>
        <taxon>Eukaryota</taxon>
        <taxon>Viridiplantae</taxon>
        <taxon>Streptophyta</taxon>
        <taxon>Embryophyta</taxon>
        <taxon>Tracheophyta</taxon>
        <taxon>Spermatophyta</taxon>
        <taxon>Magnoliopsida</taxon>
        <taxon>eudicotyledons</taxon>
        <taxon>Gunneridae</taxon>
        <taxon>Pentapetalae</taxon>
        <taxon>rosids</taxon>
        <taxon>malvids</taxon>
        <taxon>Sapindales</taxon>
        <taxon>Sapindaceae</taxon>
        <taxon>Hippocastanoideae</taxon>
        <taxon>Acereae</taxon>
        <taxon>Acer</taxon>
    </lineage>
</organism>
<dbReference type="Proteomes" id="UP001064489">
    <property type="component" value="Chromosome 6"/>
</dbReference>